<evidence type="ECO:0000313" key="2">
    <source>
        <dbReference type="Proteomes" id="UP000078387"/>
    </source>
</evidence>
<dbReference type="OMA" id="EYNENCK"/>
<dbReference type="AlphaFoldDB" id="A0A5K1VLM2"/>
<dbReference type="Proteomes" id="UP000078387">
    <property type="component" value="Unassembled WGS sequence"/>
</dbReference>
<dbReference type="VEuPathDB" id="AmoebaDB:EHI5A_009360"/>
<dbReference type="VEuPathDB" id="AmoebaDB:EHI8A_008980"/>
<comment type="caution">
    <text evidence="1">The sequence shown here is derived from an EMBL/GenBank/DDBJ whole genome shotgun (WGS) entry which is preliminary data.</text>
</comment>
<evidence type="ECO:0000313" key="1">
    <source>
        <dbReference type="EMBL" id="GAT93476.1"/>
    </source>
</evidence>
<dbReference type="VEuPathDB" id="AmoebaDB:EHI7A_011810"/>
<name>A0A5K1VLM2_ENTHI</name>
<reference evidence="1 2" key="1">
    <citation type="submission" date="2016-05" db="EMBL/GenBank/DDBJ databases">
        <title>First whole genome sequencing of Entamoeba histolytica HM1:IMSS-clone-6.</title>
        <authorList>
            <person name="Mukherjee Avik.K."/>
            <person name="Izumyama S."/>
            <person name="Nakada-Tsukui K."/>
            <person name="Nozaki T."/>
        </authorList>
    </citation>
    <scope>NUCLEOTIDE SEQUENCE [LARGE SCALE GENOMIC DNA]</scope>
    <source>
        <strain evidence="1 2">HM1:IMSS clone 6</strain>
    </source>
</reference>
<organism evidence="1 2">
    <name type="scientific">Entamoeba histolytica</name>
    <dbReference type="NCBI Taxonomy" id="5759"/>
    <lineage>
        <taxon>Eukaryota</taxon>
        <taxon>Amoebozoa</taxon>
        <taxon>Evosea</taxon>
        <taxon>Archamoebae</taxon>
        <taxon>Mastigamoebida</taxon>
        <taxon>Entamoebidae</taxon>
        <taxon>Entamoeba</taxon>
    </lineage>
</organism>
<protein>
    <submittedName>
        <fullName evidence="1">Uncharacterized protein</fullName>
    </submittedName>
</protein>
<dbReference type="VEuPathDB" id="AmoebaDB:EHI_073290"/>
<proteinExistence type="predicted"/>
<gene>
    <name evidence="1" type="ORF">CL6EHI_073290</name>
</gene>
<dbReference type="VEuPathDB" id="AmoebaDB:KM1_006750"/>
<sequence>MERIAIDLYSGNNSIEIRKKASDAISSINGFQWACNILNNCSKKRLEVVLFSLQIIKHWIYLFDSDDPQLNVLLNLLIVSLKQMYDLNQRLLCVKIGECFNGVICRKLDENDSILSIYLSIIKDIKYHPLIVLLFQLLLEDINSTKVKQNILIKQLFIITNSLKRNGYEIIQFLIKMIFTSPQNSIISIKLIAQYIDMKCILNTMLIPGLRELFIKYKQLQDDIFDCVNDLISNKNITKEAIPLFLDIIQIFLKSGDDKALIVLLTFINSFGLILNQEMVYFILENLLSYYQININKIDIIHHEIEVIYTILKLPNVFNVFKIGNSEQLIIQLIQLIIYSSYHSINHQMNCIDFSSIGSNESQYKRVLNLNINTLEIIFLNNPQIIISQIQQSLNQISSIILLKHSKRLNEMELVDLTSLCYFFIFLQPKYIVHSLPFQELLTLYNPFFEILNYLQQEKDSVILMELIEQLLTVFESFYNCISLIYSNQLDQWANNYIQKLILTSQNCSSSNVSIFFIKTTFCFIQTIGIQCLKFPFTLSIHQQPLQFFSHFHGIIQIEAISQFLNTLLNFIESNNTQLYFIQKTFQTVFDNLCIQPLINSIKNKDQTLIKHLCLIIITFINETSNLNVIQKEMISGHINTLFKTFELLDFSQFNDDIVNVITKMINCCFMKLTNTLKEEVISILLQKYMNIFSGHVLEIVTSSNQLKTNVICMFIQLLSKFILVWCSIYGDSPSKTFSDTTFLAFLFCLNDIANILSEYTIGSEVFREGFNILFDVIQIQYKNIDDYPEFSEIASKLIENGIQSSDIEMVQTISKRLLALNKTISFFSLISLRSSLPSFLNTFIKVLISSMHSFDVLSELLYSIISSSSSNYSSFYSVVSSFLSTTLTDAIKNRYYQYLLQYIEIKQDESLVQFQQQLKYFVSDYLLLSNKSCS</sequence>
<dbReference type="EMBL" id="BDEQ01000001">
    <property type="protein sequence ID" value="GAT93476.1"/>
    <property type="molecule type" value="Genomic_DNA"/>
</dbReference>
<accession>A0A5K1VLM2</accession>